<dbReference type="RefSeq" id="XP_001219208.1">
    <property type="nucleotide sequence ID" value="XM_001219207.1"/>
</dbReference>
<dbReference type="Proteomes" id="UP000008524">
    <property type="component" value="Chromosome 1"/>
</dbReference>
<dbReference type="GeneID" id="4357586"/>
<proteinExistence type="predicted"/>
<dbReference type="AlphaFoldDB" id="Q4GY63"/>
<dbReference type="VEuPathDB" id="TriTrypDB:Tb927.1.5180"/>
<name>Q4GY63_TRYB2</name>
<sequence length="47" mass="5263">MRAGETTSCRIAVEGNSFAFEGVFDQFITCFVDVLKVEELPHIVRVT</sequence>
<evidence type="ECO:0000313" key="1">
    <source>
        <dbReference type="EMBL" id="CAJ16724.1"/>
    </source>
</evidence>
<dbReference type="InParanoid" id="Q4GY63"/>
<keyword evidence="2" id="KW-1185">Reference proteome</keyword>
<dbReference type="EMBL" id="AL929603">
    <property type="protein sequence ID" value="CAJ16724.1"/>
    <property type="molecule type" value="Genomic_DNA"/>
</dbReference>
<dbReference type="PaxDb" id="5691-CAJ16724"/>
<reference evidence="2" key="2">
    <citation type="journal article" date="2005" name="Science">
        <title>The genome of the African trypanosome Trypanosoma brucei.</title>
        <authorList>
            <person name="Berriman M."/>
            <person name="Ghedin E."/>
            <person name="Hertz-Fowler C."/>
            <person name="Blandin G."/>
            <person name="Renauld H."/>
            <person name="Bartholomeu D.C."/>
            <person name="Lennard N.J."/>
            <person name="Caler E."/>
            <person name="Hamlin N.E."/>
            <person name="Haas B."/>
            <person name="Bohme U."/>
            <person name="Hannick L."/>
            <person name="Aslett M.A."/>
            <person name="Shallom J."/>
            <person name="Marcello L."/>
            <person name="Hou L."/>
            <person name="Wickstead B."/>
            <person name="Alsmark U.C."/>
            <person name="Arrowsmith C."/>
            <person name="Atkin R.J."/>
            <person name="Barron A.J."/>
            <person name="Bringaud F."/>
            <person name="Brooks K."/>
            <person name="Carrington M."/>
            <person name="Cherevach I."/>
            <person name="Chillingworth T.J."/>
            <person name="Churcher C."/>
            <person name="Clark L.N."/>
            <person name="Corton C.H."/>
            <person name="Cronin A."/>
            <person name="Davies R.M."/>
            <person name="Doggett J."/>
            <person name="Djikeng A."/>
            <person name="Feldblyum T."/>
            <person name="Field M.C."/>
            <person name="Fraser A."/>
            <person name="Goodhead I."/>
            <person name="Hance Z."/>
            <person name="Harper D."/>
            <person name="Harris B.R."/>
            <person name="Hauser H."/>
            <person name="Hostetler J."/>
            <person name="Ivens A."/>
            <person name="Jagels K."/>
            <person name="Johnson D."/>
            <person name="Johnson J."/>
            <person name="Jones K."/>
            <person name="Kerhornou A.X."/>
            <person name="Koo H."/>
            <person name="Larke N."/>
            <person name="Landfear S."/>
            <person name="Larkin C."/>
            <person name="Leech V."/>
            <person name="Line A."/>
            <person name="Lord A."/>
            <person name="Macleod A."/>
            <person name="Mooney P.J."/>
            <person name="Moule S."/>
            <person name="Martin D.M."/>
            <person name="Morgan G.W."/>
            <person name="Mungall K."/>
            <person name="Norbertczak H."/>
            <person name="Ormond D."/>
            <person name="Pai G."/>
            <person name="Peacock C.S."/>
            <person name="Peterson J."/>
            <person name="Quail M.A."/>
            <person name="Rabbinowitsch E."/>
            <person name="Rajandream M.A."/>
            <person name="Reitter C."/>
            <person name="Salzberg S.L."/>
            <person name="Sanders M."/>
            <person name="Schobel S."/>
            <person name="Sharp S."/>
            <person name="Simmonds M."/>
            <person name="Simpson A.J."/>
            <person name="Tallon L."/>
            <person name="Turner C.M."/>
            <person name="Tait A."/>
            <person name="Tivey A.R."/>
            <person name="Van Aken S."/>
            <person name="Walker D."/>
            <person name="Wanless D."/>
            <person name="Wang S."/>
            <person name="White B."/>
            <person name="White O."/>
            <person name="Whitehead S."/>
            <person name="Woodward J."/>
            <person name="Wortman J."/>
            <person name="Adams M.D."/>
            <person name="Embley T.M."/>
            <person name="Gull K."/>
            <person name="Ullu E."/>
            <person name="Barry J.D."/>
            <person name="Fairlamb A.H."/>
            <person name="Opperdoes F."/>
            <person name="Barrell B.G."/>
            <person name="Donelson J.E."/>
            <person name="Hall N."/>
            <person name="Fraser C.M."/>
            <person name="Melville S.E."/>
            <person name="El-Sayed N.M."/>
        </authorList>
    </citation>
    <scope>NUCLEOTIDE SEQUENCE [LARGE SCALE GENOMIC DNA]</scope>
    <source>
        <strain evidence="2">927/4 GUTat10.1</strain>
    </source>
</reference>
<gene>
    <name evidence="1" type="ORF">TB927.1.5180</name>
</gene>
<evidence type="ECO:0000313" key="2">
    <source>
        <dbReference type="Proteomes" id="UP000008524"/>
    </source>
</evidence>
<protein>
    <submittedName>
        <fullName evidence="1">Uncharacterized protein</fullName>
    </submittedName>
</protein>
<reference evidence="1 2" key="1">
    <citation type="journal article" date="2003" name="Nucleic Acids Res.">
        <title>The DNA sequence of chromosome I of an African trypanosome: gene content, chromosome organisation, recombination and polymorphism.</title>
        <authorList>
            <person name="Hall N."/>
            <person name="Berriman M."/>
            <person name="Lennard N.J."/>
            <person name="Harris B.R."/>
            <person name="Hertz-Fowler C."/>
            <person name="Bart-Delabesse E.N."/>
            <person name="Gerrare C.S."/>
            <person name="Atkin R.J."/>
            <person name="Barron A.J."/>
            <person name="Bowman S."/>
            <person name="Bray-Allen S.P."/>
            <person name="Bringaud F."/>
            <person name="Clark L.N."/>
            <person name="Corton C.H."/>
            <person name="Cronin A."/>
            <person name="Davies R."/>
            <person name="Doggett J."/>
            <person name="Fraser A."/>
            <person name="Gruter E."/>
            <person name="Hall S."/>
            <person name="Harper A.D."/>
            <person name="Kay M.P."/>
            <person name="Leech V."/>
            <person name="Mayes R."/>
            <person name="Price C."/>
            <person name="Quail M.A."/>
            <person name="Rabbinowitch E."/>
            <person name="Reitter C."/>
            <person name="Rutherford K."/>
            <person name="Sasse J."/>
            <person name="Sharp S."/>
            <person name="Shownkeen R."/>
            <person name="Macleod A."/>
            <person name="Taylor S."/>
            <person name="Tweedie A."/>
            <person name="Turner C.M.R."/>
            <person name="Tait A."/>
            <person name="Gull K."/>
            <person name="Barrell B."/>
            <person name="Melville S.E."/>
        </authorList>
    </citation>
    <scope>NUCLEOTIDE SEQUENCE [LARGE SCALE GENOMIC DNA]</scope>
    <source>
        <strain evidence="1 2">927/4 GUTat10.1</strain>
    </source>
</reference>
<accession>Q4GY63</accession>
<dbReference type="KEGG" id="tbr:TB927.1.5180"/>
<organism evidence="1 2">
    <name type="scientific">Trypanosoma brucei brucei (strain 927/4 GUTat10.1)</name>
    <dbReference type="NCBI Taxonomy" id="185431"/>
    <lineage>
        <taxon>Eukaryota</taxon>
        <taxon>Discoba</taxon>
        <taxon>Euglenozoa</taxon>
        <taxon>Kinetoplastea</taxon>
        <taxon>Metakinetoplastina</taxon>
        <taxon>Trypanosomatida</taxon>
        <taxon>Trypanosomatidae</taxon>
        <taxon>Trypanosoma</taxon>
    </lineage>
</organism>